<dbReference type="EMBL" id="JBHTOA010000046">
    <property type="protein sequence ID" value="MFD1400031.1"/>
    <property type="molecule type" value="Genomic_DNA"/>
</dbReference>
<evidence type="ECO:0000313" key="2">
    <source>
        <dbReference type="EMBL" id="MFD1400031.1"/>
    </source>
</evidence>
<proteinExistence type="predicted"/>
<organism evidence="2 3">
    <name type="scientific">Lacticaseibacillus suilingensis</name>
    <dbReference type="NCBI Taxonomy" id="2799577"/>
    <lineage>
        <taxon>Bacteria</taxon>
        <taxon>Bacillati</taxon>
        <taxon>Bacillota</taxon>
        <taxon>Bacilli</taxon>
        <taxon>Lactobacillales</taxon>
        <taxon>Lactobacillaceae</taxon>
        <taxon>Lacticaseibacillus</taxon>
    </lineage>
</organism>
<comment type="caution">
    <text evidence="2">The sequence shown here is derived from an EMBL/GenBank/DDBJ whole genome shotgun (WGS) entry which is preliminary data.</text>
</comment>
<dbReference type="InterPro" id="IPR016181">
    <property type="entry name" value="Acyl_CoA_acyltransferase"/>
</dbReference>
<sequence length="196" mass="22257">MNSRNYQLDIYPLLSSIFDLAGFSSQVPVVDEFLLNNAKLADDELRSQTSLMVNGSKLVGFYTSSVRTFRLEAPDFAPLKAERILTDAELDSMTQGDVIDLPAVDLSYFAIDWHYQRQGFGTLMMTNFLKNMAEAYIDHGIGFSGVVLFALNEAVPFYQKVGFRALHGIDYEKTPDLKQYPMFMNSRFLTDLYARL</sequence>
<name>A0ABW4BIW3_9LACO</name>
<keyword evidence="2" id="KW-0012">Acyltransferase</keyword>
<accession>A0ABW4BIW3</accession>
<protein>
    <submittedName>
        <fullName evidence="2">GNAT family N-acetyltransferase</fullName>
        <ecNumber evidence="2">2.3.1.-</ecNumber>
    </submittedName>
</protein>
<feature type="domain" description="N-acetyltransferase" evidence="1">
    <location>
        <begin position="107"/>
        <end position="164"/>
    </location>
</feature>
<gene>
    <name evidence="2" type="ORF">ACFQ41_11990</name>
</gene>
<dbReference type="RefSeq" id="WP_204118972.1">
    <property type="nucleotide sequence ID" value="NZ_BOLV01000009.1"/>
</dbReference>
<reference evidence="3" key="1">
    <citation type="journal article" date="2019" name="Int. J. Syst. Evol. Microbiol.">
        <title>The Global Catalogue of Microorganisms (GCM) 10K type strain sequencing project: providing services to taxonomists for standard genome sequencing and annotation.</title>
        <authorList>
            <consortium name="The Broad Institute Genomics Platform"/>
            <consortium name="The Broad Institute Genome Sequencing Center for Infectious Disease"/>
            <person name="Wu L."/>
            <person name="Ma J."/>
        </authorList>
    </citation>
    <scope>NUCLEOTIDE SEQUENCE [LARGE SCALE GENOMIC DNA]</scope>
    <source>
        <strain evidence="3">CCM 9110</strain>
    </source>
</reference>
<dbReference type="GO" id="GO:0016746">
    <property type="term" value="F:acyltransferase activity"/>
    <property type="evidence" value="ECO:0007669"/>
    <property type="project" value="UniProtKB-KW"/>
</dbReference>
<dbReference type="InterPro" id="IPR000182">
    <property type="entry name" value="GNAT_dom"/>
</dbReference>
<dbReference type="SUPFAM" id="SSF55729">
    <property type="entry name" value="Acyl-CoA N-acyltransferases (Nat)"/>
    <property type="match status" value="1"/>
</dbReference>
<dbReference type="EC" id="2.3.1.-" evidence="2"/>
<evidence type="ECO:0000313" key="3">
    <source>
        <dbReference type="Proteomes" id="UP001597199"/>
    </source>
</evidence>
<dbReference type="Gene3D" id="3.40.630.30">
    <property type="match status" value="1"/>
</dbReference>
<dbReference type="Pfam" id="PF13508">
    <property type="entry name" value="Acetyltransf_7"/>
    <property type="match status" value="1"/>
</dbReference>
<keyword evidence="2" id="KW-0808">Transferase</keyword>
<dbReference type="Proteomes" id="UP001597199">
    <property type="component" value="Unassembled WGS sequence"/>
</dbReference>
<keyword evidence="3" id="KW-1185">Reference proteome</keyword>
<evidence type="ECO:0000259" key="1">
    <source>
        <dbReference type="Pfam" id="PF13508"/>
    </source>
</evidence>